<reference evidence="1 2" key="1">
    <citation type="submission" date="2021-01" db="EMBL/GenBank/DDBJ databases">
        <title>Whole genome shotgun sequence of Cellulomonas phragmiteti NBRC 110785.</title>
        <authorList>
            <person name="Komaki H."/>
            <person name="Tamura T."/>
        </authorList>
    </citation>
    <scope>NUCLEOTIDE SEQUENCE [LARGE SCALE GENOMIC DNA]</scope>
    <source>
        <strain evidence="1 2">NBRC 110785</strain>
    </source>
</reference>
<dbReference type="Proteomes" id="UP000614741">
    <property type="component" value="Unassembled WGS sequence"/>
</dbReference>
<keyword evidence="2" id="KW-1185">Reference proteome</keyword>
<sequence>MTDLKVDSADVADFAASLDQHAGVVGAECYATGHTLGSGIVQDALGNVSLVLTVLDQALATGAGALARDSRASGDAWSAADRGMSMRAV</sequence>
<evidence type="ECO:0000313" key="1">
    <source>
        <dbReference type="EMBL" id="GIG41955.1"/>
    </source>
</evidence>
<dbReference type="EMBL" id="BONP01000059">
    <property type="protein sequence ID" value="GIG41955.1"/>
    <property type="molecule type" value="Genomic_DNA"/>
</dbReference>
<gene>
    <name evidence="1" type="ORF">Cph01nite_37170</name>
</gene>
<organism evidence="1 2">
    <name type="scientific">Cellulomonas phragmiteti</name>
    <dbReference type="NCBI Taxonomy" id="478780"/>
    <lineage>
        <taxon>Bacteria</taxon>
        <taxon>Bacillati</taxon>
        <taxon>Actinomycetota</taxon>
        <taxon>Actinomycetes</taxon>
        <taxon>Micrococcales</taxon>
        <taxon>Cellulomonadaceae</taxon>
        <taxon>Cellulomonas</taxon>
    </lineage>
</organism>
<protein>
    <recommendedName>
        <fullName evidence="3">ESX-1 secretion-associated protein</fullName>
    </recommendedName>
</protein>
<proteinExistence type="predicted"/>
<evidence type="ECO:0000313" key="2">
    <source>
        <dbReference type="Proteomes" id="UP000614741"/>
    </source>
</evidence>
<comment type="caution">
    <text evidence="1">The sequence shown here is derived from an EMBL/GenBank/DDBJ whole genome shotgun (WGS) entry which is preliminary data.</text>
</comment>
<name>A0ABQ4DRG9_9CELL</name>
<dbReference type="RefSeq" id="WP_203676591.1">
    <property type="nucleotide sequence ID" value="NZ_BONP01000059.1"/>
</dbReference>
<evidence type="ECO:0008006" key="3">
    <source>
        <dbReference type="Google" id="ProtNLM"/>
    </source>
</evidence>
<accession>A0ABQ4DRG9</accession>